<dbReference type="EMBL" id="BRXZ01004827">
    <property type="protein sequence ID" value="GMH55762.1"/>
    <property type="molecule type" value="Genomic_DNA"/>
</dbReference>
<evidence type="ECO:0000313" key="2">
    <source>
        <dbReference type="Proteomes" id="UP001165082"/>
    </source>
</evidence>
<dbReference type="OrthoDB" id="190942at2759"/>
<proteinExistence type="predicted"/>
<accession>A0A9W6ZQY3</accession>
<name>A0A9W6ZQY3_9STRA</name>
<dbReference type="AlphaFoldDB" id="A0A9W6ZQY3"/>
<organism evidence="1 2">
    <name type="scientific">Triparma retinervis</name>
    <dbReference type="NCBI Taxonomy" id="2557542"/>
    <lineage>
        <taxon>Eukaryota</taxon>
        <taxon>Sar</taxon>
        <taxon>Stramenopiles</taxon>
        <taxon>Ochrophyta</taxon>
        <taxon>Bolidophyceae</taxon>
        <taxon>Parmales</taxon>
        <taxon>Triparmaceae</taxon>
        <taxon>Triparma</taxon>
    </lineage>
</organism>
<dbReference type="Proteomes" id="UP001165082">
    <property type="component" value="Unassembled WGS sequence"/>
</dbReference>
<evidence type="ECO:0000313" key="1">
    <source>
        <dbReference type="EMBL" id="GMH55762.1"/>
    </source>
</evidence>
<keyword evidence="2" id="KW-1185">Reference proteome</keyword>
<comment type="caution">
    <text evidence="1">The sequence shown here is derived from an EMBL/GenBank/DDBJ whole genome shotgun (WGS) entry which is preliminary data.</text>
</comment>
<gene>
    <name evidence="1" type="ORF">TrRE_jg12755</name>
</gene>
<reference evidence="1" key="1">
    <citation type="submission" date="2022-07" db="EMBL/GenBank/DDBJ databases">
        <title>Genome analysis of Parmales, a sister group of diatoms, reveals the evolutionary specialization of diatoms from phago-mixotrophs to photoautotrophs.</title>
        <authorList>
            <person name="Ban H."/>
            <person name="Sato S."/>
            <person name="Yoshikawa S."/>
            <person name="Kazumasa Y."/>
            <person name="Nakamura Y."/>
            <person name="Ichinomiya M."/>
            <person name="Saitoh K."/>
            <person name="Sato N."/>
            <person name="Blanc-Mathieu R."/>
            <person name="Endo H."/>
            <person name="Kuwata A."/>
            <person name="Ogata H."/>
        </authorList>
    </citation>
    <scope>NUCLEOTIDE SEQUENCE</scope>
</reference>
<sequence length="261" mass="27844">WDCGSDGSGDCNALVQGVLDAREVKAVNDCGALVNVTVGEAKVLGTQSFGGILLPVLPTMGESGQGCSEANYDESIACWGGRNPFVGGGGDEGQLDLILDCIEEGGVDLGKAYKALSEEERGKVEECRGEYSGDGEGLEGGLKALFTYSCWDDSSTKEAPVKQMTDYMDKVSKAGPGEAPFYQMQALWEESTASVVIGELHLSSLVEDEEKSKLNSLIRNYIDSGRFSNINYVEVNNVCDGGVELKSSLDAFNEKNANDMR</sequence>
<feature type="non-terminal residue" evidence="1">
    <location>
        <position position="261"/>
    </location>
</feature>
<protein>
    <submittedName>
        <fullName evidence="1">Uncharacterized protein</fullName>
    </submittedName>
</protein>